<dbReference type="InterPro" id="IPR021005">
    <property type="entry name" value="Znf_CGNR"/>
</dbReference>
<gene>
    <name evidence="2" type="ORF">MUN89_17910</name>
</gene>
<dbReference type="Pfam" id="PF11706">
    <property type="entry name" value="zf-CGNR"/>
    <property type="match status" value="1"/>
</dbReference>
<proteinExistence type="predicted"/>
<dbReference type="PANTHER" id="PTHR35525:SF3">
    <property type="entry name" value="BLL6575 PROTEIN"/>
    <property type="match status" value="1"/>
</dbReference>
<name>A0ABY4EI48_9BACI</name>
<dbReference type="Gene3D" id="1.10.3300.10">
    <property type="entry name" value="Jann2411-like domain"/>
    <property type="match status" value="1"/>
</dbReference>
<dbReference type="RefSeq" id="WP_244709144.1">
    <property type="nucleotide sequence ID" value="NZ_CP095073.1"/>
</dbReference>
<dbReference type="Proteomes" id="UP000831787">
    <property type="component" value="Chromosome"/>
</dbReference>
<dbReference type="Pfam" id="PF07336">
    <property type="entry name" value="ABATE"/>
    <property type="match status" value="1"/>
</dbReference>
<dbReference type="InterPro" id="IPR010852">
    <property type="entry name" value="ABATE"/>
</dbReference>
<organism evidence="2 3">
    <name type="scientific">Halobacillus salinarum</name>
    <dbReference type="NCBI Taxonomy" id="2932257"/>
    <lineage>
        <taxon>Bacteria</taxon>
        <taxon>Bacillati</taxon>
        <taxon>Bacillota</taxon>
        <taxon>Bacilli</taxon>
        <taxon>Bacillales</taxon>
        <taxon>Bacillaceae</taxon>
        <taxon>Halobacillus</taxon>
    </lineage>
</organism>
<protein>
    <submittedName>
        <fullName evidence="2">CGNR zinc finger domain-containing protein</fullName>
    </submittedName>
</protein>
<reference evidence="2 3" key="1">
    <citation type="submission" date="2022-04" db="EMBL/GenBank/DDBJ databases">
        <title>Halobacillus sp. isolated from saltern.</title>
        <authorList>
            <person name="Won M."/>
            <person name="Lee C.-M."/>
            <person name="Woen H.-Y."/>
            <person name="Kwon S.-W."/>
        </authorList>
    </citation>
    <scope>NUCLEOTIDE SEQUENCE [LARGE SCALE GENOMIC DNA]</scope>
    <source>
        <strain evidence="2 3">SSBR10-3</strain>
    </source>
</reference>
<keyword evidence="3" id="KW-1185">Reference proteome</keyword>
<evidence type="ECO:0000313" key="3">
    <source>
        <dbReference type="Proteomes" id="UP000831787"/>
    </source>
</evidence>
<accession>A0ABY4EI48</accession>
<dbReference type="EMBL" id="CP095073">
    <property type="protein sequence ID" value="UOQ43738.1"/>
    <property type="molecule type" value="Genomic_DNA"/>
</dbReference>
<feature type="domain" description="Zinc finger CGNR" evidence="1">
    <location>
        <begin position="153"/>
        <end position="193"/>
    </location>
</feature>
<sequence length="199" mass="22823">MAVSNAGNIRIVSGGNLGLDFINTANYKNGEIVEEWLFNVSDFIDWASHLNIGNNFSADLNNSDESFFEDIIQLRFSMYNIVTALINAREVNEQDVTIFNNWLKRANSSLEIRIDKSGDIVEGYSTNRDLESLLYPVVHSFKNLLESNHIKKVKQCSSDACNWLFIDNTKNKSKQWCTMDVCGNREKAKRHYRAKKNKN</sequence>
<dbReference type="SUPFAM" id="SSF160904">
    <property type="entry name" value="Jann2411-like"/>
    <property type="match status" value="1"/>
</dbReference>
<dbReference type="PANTHER" id="PTHR35525">
    <property type="entry name" value="BLL6575 PROTEIN"/>
    <property type="match status" value="1"/>
</dbReference>
<evidence type="ECO:0000313" key="2">
    <source>
        <dbReference type="EMBL" id="UOQ43738.1"/>
    </source>
</evidence>
<dbReference type="InterPro" id="IPR023286">
    <property type="entry name" value="ABATE_dom_sf"/>
</dbReference>
<evidence type="ECO:0000259" key="1">
    <source>
        <dbReference type="Pfam" id="PF11706"/>
    </source>
</evidence>